<sequence>MIFKALQYKRVNFGETQKLIPMKNLLTLVFVIAFLNIYTNVKAQESNTILDFNNPIYDRAEDQLRSTDTIPDFRSKKNKLKLTGIIYQSDGVTPANDVILFIEQPNENGEFDLRNTGEDRYVFHRSWIKTDADGRYTFYTFVPGGDRRYNQLQQIFPVIKAPSSEEYVVESFLFDEDPLLTKTCRKRMTKKGDPTRILKLKTEDGIFVAERNITLKPNGTLAKI</sequence>
<dbReference type="GO" id="GO:0005506">
    <property type="term" value="F:iron ion binding"/>
    <property type="evidence" value="ECO:0007669"/>
    <property type="project" value="InterPro"/>
</dbReference>
<protein>
    <submittedName>
        <fullName evidence="1">Protocatechuate 3,4-dioxygenase beta subunit</fullName>
    </submittedName>
</protein>
<reference evidence="1 2" key="1">
    <citation type="submission" date="2016-10" db="EMBL/GenBank/DDBJ databases">
        <authorList>
            <person name="Varghese N."/>
            <person name="Submissions S."/>
        </authorList>
    </citation>
    <scope>NUCLEOTIDE SEQUENCE [LARGE SCALE GENOMIC DNA]</scope>
    <source>
        <strain evidence="1 2">RHA_55</strain>
    </source>
</reference>
<organism evidence="1 2">
    <name type="scientific">Winogradskyella sediminis</name>
    <dbReference type="NCBI Taxonomy" id="1382466"/>
    <lineage>
        <taxon>Bacteria</taxon>
        <taxon>Pseudomonadati</taxon>
        <taxon>Bacteroidota</taxon>
        <taxon>Flavobacteriia</taxon>
        <taxon>Flavobacteriales</taxon>
        <taxon>Flavobacteriaceae</taxon>
        <taxon>Winogradskyella</taxon>
    </lineage>
</organism>
<dbReference type="Proteomes" id="UP000198963">
    <property type="component" value="Chromosome I"/>
</dbReference>
<proteinExistence type="predicted"/>
<gene>
    <name evidence="1" type="ORF">SAMN04489797_3192</name>
</gene>
<evidence type="ECO:0000313" key="1">
    <source>
        <dbReference type="EMBL" id="SDT07930.1"/>
    </source>
</evidence>
<name>A0A1H1XFJ7_9FLAO</name>
<dbReference type="InterPro" id="IPR015889">
    <property type="entry name" value="Intradiol_dOase_core"/>
</dbReference>
<dbReference type="SUPFAM" id="SSF49482">
    <property type="entry name" value="Aromatic compound dioxygenase"/>
    <property type="match status" value="1"/>
</dbReference>
<dbReference type="EMBL" id="LT629774">
    <property type="protein sequence ID" value="SDT07930.1"/>
    <property type="molecule type" value="Genomic_DNA"/>
</dbReference>
<dbReference type="AlphaFoldDB" id="A0A1H1XFJ7"/>
<dbReference type="STRING" id="1249933.SAMN04489797_3192"/>
<dbReference type="Gene3D" id="2.60.130.10">
    <property type="entry name" value="Aromatic compound dioxygenase"/>
    <property type="match status" value="1"/>
</dbReference>
<keyword evidence="2" id="KW-1185">Reference proteome</keyword>
<keyword evidence="1" id="KW-0560">Oxidoreductase</keyword>
<dbReference type="GO" id="GO:0016702">
    <property type="term" value="F:oxidoreductase activity, acting on single donors with incorporation of molecular oxygen, incorporation of two atoms of oxygen"/>
    <property type="evidence" value="ECO:0007669"/>
    <property type="project" value="InterPro"/>
</dbReference>
<accession>A0A1H1XFJ7</accession>
<keyword evidence="1" id="KW-0223">Dioxygenase</keyword>
<evidence type="ECO:0000313" key="2">
    <source>
        <dbReference type="Proteomes" id="UP000198963"/>
    </source>
</evidence>